<evidence type="ECO:0000256" key="2">
    <source>
        <dbReference type="ARBA" id="ARBA00019841"/>
    </source>
</evidence>
<comment type="similarity">
    <text evidence="1">Belongs to the RecJ family.</text>
</comment>
<proteinExistence type="inferred from homology"/>
<dbReference type="GO" id="GO:0006281">
    <property type="term" value="P:DNA repair"/>
    <property type="evidence" value="ECO:0007669"/>
    <property type="project" value="InterPro"/>
</dbReference>
<dbReference type="InterPro" id="IPR003156">
    <property type="entry name" value="DHHA1_dom"/>
</dbReference>
<evidence type="ECO:0000256" key="4">
    <source>
        <dbReference type="ARBA" id="ARBA00022801"/>
    </source>
</evidence>
<evidence type="ECO:0000313" key="9">
    <source>
        <dbReference type="EMBL" id="TFH94454.1"/>
    </source>
</evidence>
<dbReference type="NCBIfam" id="TIGR00644">
    <property type="entry name" value="recJ"/>
    <property type="match status" value="1"/>
</dbReference>
<dbReference type="InterPro" id="IPR038763">
    <property type="entry name" value="DHH_sf"/>
</dbReference>
<dbReference type="Gene3D" id="3.10.310.30">
    <property type="match status" value="1"/>
</dbReference>
<dbReference type="AlphaFoldDB" id="A0A4Y8WN37"/>
<keyword evidence="4" id="KW-0378">Hydrolase</keyword>
<dbReference type="Gene3D" id="3.90.1640.30">
    <property type="match status" value="1"/>
</dbReference>
<dbReference type="OrthoDB" id="9809852at2"/>
<accession>A0A4Y8WN37</accession>
<evidence type="ECO:0000256" key="3">
    <source>
        <dbReference type="ARBA" id="ARBA00022722"/>
    </source>
</evidence>
<dbReference type="Pfam" id="PF01368">
    <property type="entry name" value="DHH"/>
    <property type="match status" value="1"/>
</dbReference>
<organism evidence="9 10">
    <name type="scientific">Porphyromonas levii</name>
    <dbReference type="NCBI Taxonomy" id="28114"/>
    <lineage>
        <taxon>Bacteria</taxon>
        <taxon>Pseudomonadati</taxon>
        <taxon>Bacteroidota</taxon>
        <taxon>Bacteroidia</taxon>
        <taxon>Bacteroidales</taxon>
        <taxon>Porphyromonadaceae</taxon>
        <taxon>Porphyromonas</taxon>
    </lineage>
</organism>
<dbReference type="Pfam" id="PF17768">
    <property type="entry name" value="RecJ_OB"/>
    <property type="match status" value="1"/>
</dbReference>
<dbReference type="STRING" id="1122973.GCA_000379925_01836"/>
<dbReference type="InterPro" id="IPR004610">
    <property type="entry name" value="RecJ"/>
</dbReference>
<dbReference type="InterPro" id="IPR041122">
    <property type="entry name" value="RecJ_OB"/>
</dbReference>
<dbReference type="GO" id="GO:0006310">
    <property type="term" value="P:DNA recombination"/>
    <property type="evidence" value="ECO:0007669"/>
    <property type="project" value="InterPro"/>
</dbReference>
<dbReference type="PANTHER" id="PTHR30255">
    <property type="entry name" value="SINGLE-STRANDED-DNA-SPECIFIC EXONUCLEASE RECJ"/>
    <property type="match status" value="1"/>
</dbReference>
<dbReference type="EMBL" id="SPNC01000120">
    <property type="protein sequence ID" value="TFH94454.1"/>
    <property type="molecule type" value="Genomic_DNA"/>
</dbReference>
<dbReference type="GO" id="GO:0008409">
    <property type="term" value="F:5'-3' exonuclease activity"/>
    <property type="evidence" value="ECO:0007669"/>
    <property type="project" value="InterPro"/>
</dbReference>
<sequence>MGLDWKYNPLSEDERGLAKDLAVQAKLLPQVAEMIMKRGVRDSEALSRYLKPSLKDLHDPFLMPDMDKAVSRLNRAIGNKEKILIYGDYDVDGITAVTLVYMYFRYITASIDYYIPDRYEEGSGISKQAIEFAHKEGFTLFIALDCGIKANDMVAYAKSLGIDFIICDHHVPDSDLPEAVANLNPKLPGSPYPFKELSGCGVGYKLLQAFGHNNGSDSRVLEGMLDLVAVSIAADLVPLEGENRTLAYFGLKQLNHRPSVGLKGIINVSGLGSKQLDMTDIIFKIGPRINASGRVQSGRESVDLLLTRDAKEAKEMSHHIDEYNNQRRLIDHSITQEANEIVESFTDMQDRKIIIVYDPSWHNGVIGIVASRLSEKYNRPTIVLTDTQGDMVNGSARSVMGYDIHKLLEGSKEILENFGGHPYAAGLTIQKKHLHQFIKNSTEMADRELTIEDLMPKHEIDLQLELQDISATLRRQIKRMAPFGPGNEKPLLCTNGVVSVTPPRLMGYKKSHLRLMVSKPNEMPIYQAVAYNQAELLPLIAKGKPFDILYTVEEFYRQGKHGIQLNIQDIHIEGREGYETPTNK</sequence>
<feature type="domain" description="RecJ OB" evidence="8">
    <location>
        <begin position="460"/>
        <end position="569"/>
    </location>
</feature>
<dbReference type="Pfam" id="PF02272">
    <property type="entry name" value="DHHA1"/>
    <property type="match status" value="1"/>
</dbReference>
<keyword evidence="3" id="KW-0540">Nuclease</keyword>
<dbReference type="GO" id="GO:0003676">
    <property type="term" value="F:nucleic acid binding"/>
    <property type="evidence" value="ECO:0007669"/>
    <property type="project" value="InterPro"/>
</dbReference>
<dbReference type="GeneID" id="66797311"/>
<dbReference type="Proteomes" id="UP000297225">
    <property type="component" value="Unassembled WGS sequence"/>
</dbReference>
<evidence type="ECO:0000259" key="6">
    <source>
        <dbReference type="Pfam" id="PF01368"/>
    </source>
</evidence>
<dbReference type="PANTHER" id="PTHR30255:SF2">
    <property type="entry name" value="SINGLE-STRANDED-DNA-SPECIFIC EXONUCLEASE RECJ"/>
    <property type="match status" value="1"/>
</dbReference>
<dbReference type="InterPro" id="IPR001667">
    <property type="entry name" value="DDH_dom"/>
</dbReference>
<name>A0A4Y8WN37_9PORP</name>
<evidence type="ECO:0000313" key="10">
    <source>
        <dbReference type="Proteomes" id="UP000297225"/>
    </source>
</evidence>
<evidence type="ECO:0000259" key="8">
    <source>
        <dbReference type="Pfam" id="PF17768"/>
    </source>
</evidence>
<feature type="domain" description="DHHA1" evidence="7">
    <location>
        <begin position="352"/>
        <end position="439"/>
    </location>
</feature>
<gene>
    <name evidence="9" type="primary">recJ</name>
    <name evidence="9" type="ORF">E4P47_07430</name>
</gene>
<evidence type="ECO:0000259" key="7">
    <source>
        <dbReference type="Pfam" id="PF02272"/>
    </source>
</evidence>
<evidence type="ECO:0000256" key="1">
    <source>
        <dbReference type="ARBA" id="ARBA00005915"/>
    </source>
</evidence>
<dbReference type="SUPFAM" id="SSF64182">
    <property type="entry name" value="DHH phosphoesterases"/>
    <property type="match status" value="1"/>
</dbReference>
<feature type="domain" description="DDH" evidence="6">
    <location>
        <begin position="82"/>
        <end position="232"/>
    </location>
</feature>
<dbReference type="RefSeq" id="WP_018359066.1">
    <property type="nucleotide sequence ID" value="NZ_CP197400.1"/>
</dbReference>
<dbReference type="InterPro" id="IPR051673">
    <property type="entry name" value="SSDNA_exonuclease_RecJ"/>
</dbReference>
<reference evidence="9 10" key="1">
    <citation type="submission" date="2019-03" db="EMBL/GenBank/DDBJ databases">
        <title>Porphyromonas levii Isolated from the Uterus of Dairy Cows.</title>
        <authorList>
            <person name="Francis A.M."/>
        </authorList>
    </citation>
    <scope>NUCLEOTIDE SEQUENCE [LARGE SCALE GENOMIC DNA]</scope>
    <source>
        <strain evidence="9 10">AF5678</strain>
    </source>
</reference>
<keyword evidence="5 9" id="KW-0269">Exonuclease</keyword>
<evidence type="ECO:0000256" key="5">
    <source>
        <dbReference type="ARBA" id="ARBA00022839"/>
    </source>
</evidence>
<comment type="caution">
    <text evidence="9">The sequence shown here is derived from an EMBL/GenBank/DDBJ whole genome shotgun (WGS) entry which is preliminary data.</text>
</comment>
<keyword evidence="10" id="KW-1185">Reference proteome</keyword>
<protein>
    <recommendedName>
        <fullName evidence="2">Single-stranded-DNA-specific exonuclease RecJ</fullName>
    </recommendedName>
</protein>